<dbReference type="Gene3D" id="3.40.50.1820">
    <property type="entry name" value="alpha/beta hydrolase"/>
    <property type="match status" value="1"/>
</dbReference>
<reference evidence="3 4" key="1">
    <citation type="submission" date="2017-12" db="EMBL/GenBank/DDBJ databases">
        <title>Genome sequence of the active heterotrophic nitrifier-denitrifier, Cupriavidus pauculus UM1.</title>
        <authorList>
            <person name="Putonti C."/>
            <person name="Castignetti D."/>
        </authorList>
    </citation>
    <scope>NUCLEOTIDE SEQUENCE [LARGE SCALE GENOMIC DNA]</scope>
    <source>
        <strain evidence="3 4">UM1</strain>
    </source>
</reference>
<dbReference type="InterPro" id="IPR000073">
    <property type="entry name" value="AB_hydrolase_1"/>
</dbReference>
<dbReference type="RefSeq" id="WP_101684540.1">
    <property type="nucleotide sequence ID" value="NZ_PJRP01000017.1"/>
</dbReference>
<proteinExistence type="predicted"/>
<comment type="caution">
    <text evidence="3">The sequence shown here is derived from an EMBL/GenBank/DDBJ whole genome shotgun (WGS) entry which is preliminary data.</text>
</comment>
<dbReference type="PANTHER" id="PTHR43798">
    <property type="entry name" value="MONOACYLGLYCEROL LIPASE"/>
    <property type="match status" value="1"/>
</dbReference>
<name>A0A2N5C5L1_9BURK</name>
<dbReference type="InterPro" id="IPR050266">
    <property type="entry name" value="AB_hydrolase_sf"/>
</dbReference>
<dbReference type="PANTHER" id="PTHR43798:SF31">
    <property type="entry name" value="AB HYDROLASE SUPERFAMILY PROTEIN YCLE"/>
    <property type="match status" value="1"/>
</dbReference>
<evidence type="ECO:0000313" key="4">
    <source>
        <dbReference type="Proteomes" id="UP000234341"/>
    </source>
</evidence>
<evidence type="ECO:0000313" key="3">
    <source>
        <dbReference type="EMBL" id="PLP97515.1"/>
    </source>
</evidence>
<evidence type="ECO:0000259" key="2">
    <source>
        <dbReference type="Pfam" id="PF00561"/>
    </source>
</evidence>
<dbReference type="Proteomes" id="UP000234341">
    <property type="component" value="Unassembled WGS sequence"/>
</dbReference>
<dbReference type="InterPro" id="IPR029058">
    <property type="entry name" value="AB_hydrolase_fold"/>
</dbReference>
<dbReference type="Pfam" id="PF00561">
    <property type="entry name" value="Abhydrolase_1"/>
    <property type="match status" value="1"/>
</dbReference>
<gene>
    <name evidence="3" type="ORF">CYJ10_27200</name>
</gene>
<feature type="domain" description="AB hydrolase-1" evidence="2">
    <location>
        <begin position="18"/>
        <end position="118"/>
    </location>
</feature>
<dbReference type="GO" id="GO:0016787">
    <property type="term" value="F:hydrolase activity"/>
    <property type="evidence" value="ECO:0007669"/>
    <property type="project" value="UniProtKB-KW"/>
</dbReference>
<sequence length="260" mass="27820">MLINGIELNLEEHGAGTPLVLVHGLGANLRVWDAEVAHFSPGFRVITYDARGHGKSTRPASFALDDHVADLRALVEILGDKPVALLGASMGSYIVQGLASHFPSLVAKLVLVVPKCHGTTSSSARLLAAHADDISHLSHRDRQIFLLNKAFAPQTPASVREQVIATELSCFLDERAMHAASNALAGFDFRDDLPRVTAQSLVICGSHDALNPPEEGRACAQRIPHCEYVELPQAGHFPGAEASQAYFAALDAFLGRAARP</sequence>
<dbReference type="OrthoDB" id="9806902at2"/>
<dbReference type="EMBL" id="PJRP01000017">
    <property type="protein sequence ID" value="PLP97515.1"/>
    <property type="molecule type" value="Genomic_DNA"/>
</dbReference>
<organism evidence="3 4">
    <name type="scientific">Cupriavidus pauculus</name>
    <dbReference type="NCBI Taxonomy" id="82633"/>
    <lineage>
        <taxon>Bacteria</taxon>
        <taxon>Pseudomonadati</taxon>
        <taxon>Pseudomonadota</taxon>
        <taxon>Betaproteobacteria</taxon>
        <taxon>Burkholderiales</taxon>
        <taxon>Burkholderiaceae</taxon>
        <taxon>Cupriavidus</taxon>
    </lineage>
</organism>
<dbReference type="GO" id="GO:0016020">
    <property type="term" value="C:membrane"/>
    <property type="evidence" value="ECO:0007669"/>
    <property type="project" value="TreeGrafter"/>
</dbReference>
<dbReference type="AlphaFoldDB" id="A0A2N5C5L1"/>
<keyword evidence="1 3" id="KW-0378">Hydrolase</keyword>
<accession>A0A2N5C5L1</accession>
<dbReference type="PRINTS" id="PR00111">
    <property type="entry name" value="ABHYDROLASE"/>
</dbReference>
<dbReference type="SUPFAM" id="SSF53474">
    <property type="entry name" value="alpha/beta-Hydrolases"/>
    <property type="match status" value="1"/>
</dbReference>
<evidence type="ECO:0000256" key="1">
    <source>
        <dbReference type="ARBA" id="ARBA00022801"/>
    </source>
</evidence>
<protein>
    <submittedName>
        <fullName evidence="3">Alpha/beta hydrolase</fullName>
    </submittedName>
</protein>